<evidence type="ECO:0000313" key="1">
    <source>
        <dbReference type="EMBL" id="RZB38977.1"/>
    </source>
</evidence>
<dbReference type="AlphaFoldDB" id="A0A482V6V2"/>
<proteinExistence type="predicted"/>
<gene>
    <name evidence="1" type="ORF">BDFB_002381</name>
</gene>
<dbReference type="Proteomes" id="UP000292052">
    <property type="component" value="Unassembled WGS sequence"/>
</dbReference>
<keyword evidence="2" id="KW-1185">Reference proteome</keyword>
<accession>A0A482V6V2</accession>
<dbReference type="EMBL" id="QDEB01132239">
    <property type="protein sequence ID" value="RZB38977.1"/>
    <property type="molecule type" value="Genomic_DNA"/>
</dbReference>
<organism evidence="1 2">
    <name type="scientific">Asbolus verrucosus</name>
    <name type="common">Desert ironclad beetle</name>
    <dbReference type="NCBI Taxonomy" id="1661398"/>
    <lineage>
        <taxon>Eukaryota</taxon>
        <taxon>Metazoa</taxon>
        <taxon>Ecdysozoa</taxon>
        <taxon>Arthropoda</taxon>
        <taxon>Hexapoda</taxon>
        <taxon>Insecta</taxon>
        <taxon>Pterygota</taxon>
        <taxon>Neoptera</taxon>
        <taxon>Endopterygota</taxon>
        <taxon>Coleoptera</taxon>
        <taxon>Polyphaga</taxon>
        <taxon>Cucujiformia</taxon>
        <taxon>Tenebrionidae</taxon>
        <taxon>Pimeliinae</taxon>
        <taxon>Asbolus</taxon>
    </lineage>
</organism>
<dbReference type="OrthoDB" id="6780219at2759"/>
<sequence>MESWIKKQYNFYNYRSQSFRASVTLKSLFIGNNWAKNETDPFLTGEDEKEEKIWRRFSLQSFRKRKEKKQEEKSKPVLPAVLRTYDKQKQLTNRSCWL</sequence>
<comment type="caution">
    <text evidence="1">The sequence shown here is derived from an EMBL/GenBank/DDBJ whole genome shotgun (WGS) entry which is preliminary data.</text>
</comment>
<evidence type="ECO:0000313" key="2">
    <source>
        <dbReference type="Proteomes" id="UP000292052"/>
    </source>
</evidence>
<name>A0A482V6V2_ASBVE</name>
<protein>
    <submittedName>
        <fullName evidence="1">Uncharacterized protein</fullName>
    </submittedName>
</protein>
<reference evidence="1 2" key="1">
    <citation type="submission" date="2017-03" db="EMBL/GenBank/DDBJ databases">
        <title>Genome of the blue death feigning beetle - Asbolus verrucosus.</title>
        <authorList>
            <person name="Rider S.D."/>
        </authorList>
    </citation>
    <scope>NUCLEOTIDE SEQUENCE [LARGE SCALE GENOMIC DNA]</scope>
    <source>
        <strain evidence="1">Butters</strain>
        <tissue evidence="1">Head and leg muscle</tissue>
    </source>
</reference>